<accession>A0A918LG74</accession>
<evidence type="ECO:0000313" key="2">
    <source>
        <dbReference type="EMBL" id="GGS42409.1"/>
    </source>
</evidence>
<dbReference type="Gene3D" id="3.40.630.30">
    <property type="match status" value="1"/>
</dbReference>
<reference evidence="2" key="1">
    <citation type="journal article" date="2014" name="Int. J. Syst. Evol. Microbiol.">
        <title>Complete genome sequence of Corynebacterium casei LMG S-19264T (=DSM 44701T), isolated from a smear-ripened cheese.</title>
        <authorList>
            <consortium name="US DOE Joint Genome Institute (JGI-PGF)"/>
            <person name="Walter F."/>
            <person name="Albersmeier A."/>
            <person name="Kalinowski J."/>
            <person name="Ruckert C."/>
        </authorList>
    </citation>
    <scope>NUCLEOTIDE SEQUENCE</scope>
    <source>
        <strain evidence="2">JCM 3276</strain>
    </source>
</reference>
<dbReference type="InterPro" id="IPR000182">
    <property type="entry name" value="GNAT_dom"/>
</dbReference>
<gene>
    <name evidence="2" type="ORF">GCM10010171_41580</name>
</gene>
<evidence type="ECO:0000259" key="1">
    <source>
        <dbReference type="Pfam" id="PF13302"/>
    </source>
</evidence>
<dbReference type="AlphaFoldDB" id="A0A918LG74"/>
<organism evidence="2 3">
    <name type="scientific">Actinokineospora fastidiosa</name>
    <dbReference type="NCBI Taxonomy" id="1816"/>
    <lineage>
        <taxon>Bacteria</taxon>
        <taxon>Bacillati</taxon>
        <taxon>Actinomycetota</taxon>
        <taxon>Actinomycetes</taxon>
        <taxon>Pseudonocardiales</taxon>
        <taxon>Pseudonocardiaceae</taxon>
        <taxon>Actinokineospora</taxon>
    </lineage>
</organism>
<reference evidence="2" key="2">
    <citation type="submission" date="2020-09" db="EMBL/GenBank/DDBJ databases">
        <authorList>
            <person name="Sun Q."/>
            <person name="Ohkuma M."/>
        </authorList>
    </citation>
    <scope>NUCLEOTIDE SEQUENCE</scope>
    <source>
        <strain evidence="2">JCM 3276</strain>
    </source>
</reference>
<proteinExistence type="predicted"/>
<dbReference type="InterPro" id="IPR016181">
    <property type="entry name" value="Acyl_CoA_acyltransferase"/>
</dbReference>
<dbReference type="Pfam" id="PF13302">
    <property type="entry name" value="Acetyltransf_3"/>
    <property type="match status" value="1"/>
</dbReference>
<dbReference type="RefSeq" id="WP_229787101.1">
    <property type="nucleotide sequence ID" value="NZ_BMRB01000003.1"/>
</dbReference>
<dbReference type="SUPFAM" id="SSF55729">
    <property type="entry name" value="Acyl-CoA N-acyltransferases (Nat)"/>
    <property type="match status" value="1"/>
</dbReference>
<keyword evidence="3" id="KW-1185">Reference proteome</keyword>
<protein>
    <submittedName>
        <fullName evidence="2">N-acetyltransferase</fullName>
    </submittedName>
</protein>
<dbReference type="GO" id="GO:0016747">
    <property type="term" value="F:acyltransferase activity, transferring groups other than amino-acyl groups"/>
    <property type="evidence" value="ECO:0007669"/>
    <property type="project" value="InterPro"/>
</dbReference>
<name>A0A918LG74_9PSEU</name>
<sequence>MTTGYPPVVFRAWRAEDAAAALAVYGVDHSPELERVADIAGMRALLRQWESEERPPPTGRWAIQRDGRVVGGAVVLPLPPGNEDLEIGWHPHPDVRGDDELAGEVTFALATWAFRHDIDEVFTVVRPEDGREAPAIRGNGMSWVGETRKYFDRDLRVFRLRAADLDRLAPEGQRPPA</sequence>
<evidence type="ECO:0000313" key="3">
    <source>
        <dbReference type="Proteomes" id="UP000660680"/>
    </source>
</evidence>
<comment type="caution">
    <text evidence="2">The sequence shown here is derived from an EMBL/GenBank/DDBJ whole genome shotgun (WGS) entry which is preliminary data.</text>
</comment>
<feature type="domain" description="N-acetyltransferase" evidence="1">
    <location>
        <begin position="9"/>
        <end position="141"/>
    </location>
</feature>
<dbReference type="EMBL" id="BMRB01000003">
    <property type="protein sequence ID" value="GGS42409.1"/>
    <property type="molecule type" value="Genomic_DNA"/>
</dbReference>
<dbReference type="Proteomes" id="UP000660680">
    <property type="component" value="Unassembled WGS sequence"/>
</dbReference>